<organism evidence="1 2">
    <name type="scientific">Plakobranchus ocellatus</name>
    <dbReference type="NCBI Taxonomy" id="259542"/>
    <lineage>
        <taxon>Eukaryota</taxon>
        <taxon>Metazoa</taxon>
        <taxon>Spiralia</taxon>
        <taxon>Lophotrochozoa</taxon>
        <taxon>Mollusca</taxon>
        <taxon>Gastropoda</taxon>
        <taxon>Heterobranchia</taxon>
        <taxon>Euthyneura</taxon>
        <taxon>Panpulmonata</taxon>
        <taxon>Sacoglossa</taxon>
        <taxon>Placobranchoidea</taxon>
        <taxon>Plakobranchidae</taxon>
        <taxon>Plakobranchus</taxon>
    </lineage>
</organism>
<reference evidence="1 2" key="1">
    <citation type="journal article" date="2021" name="Elife">
        <title>Chloroplast acquisition without the gene transfer in kleptoplastic sea slugs, Plakobranchus ocellatus.</title>
        <authorList>
            <person name="Maeda T."/>
            <person name="Takahashi S."/>
            <person name="Yoshida T."/>
            <person name="Shimamura S."/>
            <person name="Takaki Y."/>
            <person name="Nagai Y."/>
            <person name="Toyoda A."/>
            <person name="Suzuki Y."/>
            <person name="Arimoto A."/>
            <person name="Ishii H."/>
            <person name="Satoh N."/>
            <person name="Nishiyama T."/>
            <person name="Hasebe M."/>
            <person name="Maruyama T."/>
            <person name="Minagawa J."/>
            <person name="Obokata J."/>
            <person name="Shigenobu S."/>
        </authorList>
    </citation>
    <scope>NUCLEOTIDE SEQUENCE [LARGE SCALE GENOMIC DNA]</scope>
</reference>
<evidence type="ECO:0000313" key="2">
    <source>
        <dbReference type="Proteomes" id="UP000735302"/>
    </source>
</evidence>
<comment type="caution">
    <text evidence="1">The sequence shown here is derived from an EMBL/GenBank/DDBJ whole genome shotgun (WGS) entry which is preliminary data.</text>
</comment>
<dbReference type="Proteomes" id="UP000735302">
    <property type="component" value="Unassembled WGS sequence"/>
</dbReference>
<dbReference type="EMBL" id="BLXT01004423">
    <property type="protein sequence ID" value="GFO12422.1"/>
    <property type="molecule type" value="Genomic_DNA"/>
</dbReference>
<evidence type="ECO:0000313" key="1">
    <source>
        <dbReference type="EMBL" id="GFO12422.1"/>
    </source>
</evidence>
<protein>
    <submittedName>
        <fullName evidence="1">Uncharacterized protein</fullName>
    </submittedName>
</protein>
<accession>A0AAV4AZW3</accession>
<keyword evidence="2" id="KW-1185">Reference proteome</keyword>
<name>A0AAV4AZW3_9GAST</name>
<proteinExistence type="predicted"/>
<sequence length="132" mass="15369">MSTQNIESAFPDVPNSMDIWGTNVTMPLKIHFLVRKGESDRNVESVGKEADLCLLARKLNLCDNYVDLRKMVLDLWWTLRTRVNSKKRVIGGQRAGELKMSTRNILSCLKYKRFARDCTHSSPQRRKQVQEW</sequence>
<gene>
    <name evidence="1" type="ORF">PoB_003892700</name>
</gene>
<dbReference type="AlphaFoldDB" id="A0AAV4AZW3"/>